<keyword evidence="2" id="KW-0472">Membrane</keyword>
<feature type="transmembrane region" description="Helical" evidence="2">
    <location>
        <begin position="12"/>
        <end position="34"/>
    </location>
</feature>
<evidence type="ECO:0000256" key="2">
    <source>
        <dbReference type="SAM" id="Phobius"/>
    </source>
</evidence>
<sequence length="134" mass="15075">MGPWLRNILQTLGIILLIVIIIVSLMCCILLKVLNVSENFAARTLASEDRSPKPWQLPRGVEPASKHKSRTEVWEPSPRFQKMCGNAWMPRPKFAAGAEPPWRTSASSTIVNVSPDMNQVDYKTDIRGRSKMAE</sequence>
<keyword evidence="2" id="KW-1133">Transmembrane helix</keyword>
<keyword evidence="2" id="KW-0812">Transmembrane</keyword>
<protein>
    <submittedName>
        <fullName evidence="3">Uncharacterized protein</fullName>
    </submittedName>
</protein>
<accession>A0A8I5NIF3</accession>
<dbReference type="Proteomes" id="UP000028761">
    <property type="component" value="Chromosome 3"/>
</dbReference>
<reference evidence="3" key="3">
    <citation type="submission" date="2025-09" db="UniProtKB">
        <authorList>
            <consortium name="Ensembl"/>
        </authorList>
    </citation>
    <scope>IDENTIFICATION</scope>
</reference>
<dbReference type="Ensembl" id="ENSPANT00000077808.1">
    <property type="protein sequence ID" value="ENSPANP00000052695.1"/>
    <property type="gene ID" value="ENSPANG00000049130.1"/>
</dbReference>
<evidence type="ECO:0000256" key="1">
    <source>
        <dbReference type="SAM" id="MobiDB-lite"/>
    </source>
</evidence>
<keyword evidence="4" id="KW-1185">Reference proteome</keyword>
<reference evidence="3 4" key="1">
    <citation type="submission" date="2012-03" db="EMBL/GenBank/DDBJ databases">
        <title>Whole Genome Assembly of Papio anubis.</title>
        <authorList>
            <person name="Liu Y.L."/>
            <person name="Abraham K.A."/>
            <person name="Akbar H.A."/>
            <person name="Ali S.A."/>
            <person name="Anosike U.A."/>
            <person name="Aqrawi P.A."/>
            <person name="Arias F.A."/>
            <person name="Attaway T.A."/>
            <person name="Awwad R.A."/>
            <person name="Babu C.B."/>
            <person name="Bandaranaike D.B."/>
            <person name="Battles P.B."/>
            <person name="Bell A.B."/>
            <person name="Beltran B.B."/>
            <person name="Berhane-Mersha D.B."/>
            <person name="Bess C.B."/>
            <person name="Bickham C.B."/>
            <person name="Bolden T.B."/>
            <person name="Carter K.C."/>
            <person name="Chau D.C."/>
            <person name="Chavez A.C."/>
            <person name="Clerc-Blankenburg K.C."/>
            <person name="Coyle M.C."/>
            <person name="Dao M.D."/>
            <person name="Davila M.L.D."/>
            <person name="Davy-Carroll L.D."/>
            <person name="Denson S.D."/>
            <person name="Dinh H.D."/>
            <person name="Fernandez S.F."/>
            <person name="Fernando P.F."/>
            <person name="Forbes L.F."/>
            <person name="Francis C.F."/>
            <person name="Francisco L.F."/>
            <person name="Fu Q.F."/>
            <person name="Garcia-Iii R.G."/>
            <person name="Garrett T.G."/>
            <person name="Gross S.G."/>
            <person name="Gubbala S.G."/>
            <person name="Hirani K.H."/>
            <person name="Hogues M.H."/>
            <person name="Hollins B.H."/>
            <person name="Jackson L.J."/>
            <person name="Javaid M.J."/>
            <person name="Jhangiani S.J."/>
            <person name="Johnson A.J."/>
            <person name="Johnson B.J."/>
            <person name="Jones J.J."/>
            <person name="Joshi V.J."/>
            <person name="Kalu J.K."/>
            <person name="Khan N.K."/>
            <person name="Korchina V.K."/>
            <person name="Kovar C.K."/>
            <person name="Lago L.L."/>
            <person name="Lara F.L."/>
            <person name="Le T.-K.L."/>
            <person name="Lee S.L."/>
            <person name="Legall-Iii F.L."/>
            <person name="Lemon S.L."/>
            <person name="Liu J.L."/>
            <person name="Liu Y.-S.L."/>
            <person name="Liyanage D.L."/>
            <person name="Lopez J.L."/>
            <person name="Lorensuhewa L.L."/>
            <person name="Mata R.M."/>
            <person name="Mathew T.M."/>
            <person name="Mercado C.M."/>
            <person name="Mercado I.M."/>
            <person name="Morales K.M."/>
            <person name="Morgan M.M."/>
            <person name="Munidasa M.M."/>
            <person name="Ngo D.N."/>
            <person name="Nguyen L.N."/>
            <person name="Nguyen T.N."/>
            <person name="Nguyen N.N."/>
            <person name="Obregon M.O."/>
            <person name="Okwuonu G.O."/>
            <person name="Ongeri F.O."/>
            <person name="Onwere C.O."/>
            <person name="Osifeso I.O."/>
            <person name="Parra A.P."/>
            <person name="Patil S.P."/>
            <person name="Perez A.P."/>
            <person name="Perez Y.P."/>
            <person name="Pham C.P."/>
            <person name="Pu L.-L.P."/>
            <person name="Puazo M.P."/>
            <person name="Quiroz J.Q."/>
            <person name="Rouhana J.R."/>
            <person name="Ruiz M.R."/>
            <person name="Ruiz S.-J.R."/>
            <person name="Saada N.S."/>
            <person name="Santibanez J.S."/>
            <person name="Scheel M.S."/>
            <person name="Schneider B.S."/>
            <person name="Simmons D.S."/>
            <person name="Sisson I.S."/>
            <person name="Tang L.-Y.T."/>
            <person name="Thornton R.T."/>
            <person name="Tisius J.T."/>
            <person name="Toledanes G.T."/>
            <person name="Trejos Z.T."/>
            <person name="Usmani K.U."/>
            <person name="Varghese R.V."/>
            <person name="Vattathil S.V."/>
            <person name="Vee V.V."/>
            <person name="Walker D.W."/>
            <person name="Weissenberger G.W."/>
            <person name="White C.W."/>
            <person name="Williams A.W."/>
            <person name="Woodworth J.W."/>
            <person name="Wright R.W."/>
            <person name="Zhu Y.Z."/>
            <person name="Han Y.H."/>
            <person name="Newsham I.N."/>
            <person name="Nazareth L.N."/>
            <person name="Worley K.W."/>
            <person name="Muzny D.M."/>
            <person name="Rogers J.R."/>
            <person name="Gibbs R.G."/>
        </authorList>
    </citation>
    <scope>NUCLEOTIDE SEQUENCE [LARGE SCALE GENOMIC DNA]</scope>
</reference>
<evidence type="ECO:0000313" key="3">
    <source>
        <dbReference type="Ensembl" id="ENSPANP00000052695.1"/>
    </source>
</evidence>
<proteinExistence type="predicted"/>
<feature type="region of interest" description="Disordered" evidence="1">
    <location>
        <begin position="46"/>
        <end position="75"/>
    </location>
</feature>
<name>A0A8I5NIF3_PAPAN</name>
<organism evidence="3 4">
    <name type="scientific">Papio anubis</name>
    <name type="common">Olive baboon</name>
    <dbReference type="NCBI Taxonomy" id="9555"/>
    <lineage>
        <taxon>Eukaryota</taxon>
        <taxon>Metazoa</taxon>
        <taxon>Chordata</taxon>
        <taxon>Craniata</taxon>
        <taxon>Vertebrata</taxon>
        <taxon>Euteleostomi</taxon>
        <taxon>Mammalia</taxon>
        <taxon>Eutheria</taxon>
        <taxon>Euarchontoglires</taxon>
        <taxon>Primates</taxon>
        <taxon>Haplorrhini</taxon>
        <taxon>Catarrhini</taxon>
        <taxon>Cercopithecidae</taxon>
        <taxon>Cercopithecinae</taxon>
        <taxon>Papio</taxon>
    </lineage>
</organism>
<evidence type="ECO:0000313" key="4">
    <source>
        <dbReference type="Proteomes" id="UP000028761"/>
    </source>
</evidence>
<reference evidence="3" key="2">
    <citation type="submission" date="2025-08" db="UniProtKB">
        <authorList>
            <consortium name="Ensembl"/>
        </authorList>
    </citation>
    <scope>IDENTIFICATION</scope>
</reference>
<dbReference type="GeneTree" id="ENSGT01130000278534"/>
<dbReference type="AlphaFoldDB" id="A0A8I5NIF3"/>